<feature type="domain" description="ABC transporter" evidence="5">
    <location>
        <begin position="3"/>
        <end position="232"/>
    </location>
</feature>
<name>A0A412WWP8_9BACT</name>
<evidence type="ECO:0000256" key="1">
    <source>
        <dbReference type="ARBA" id="ARBA00005417"/>
    </source>
</evidence>
<reference evidence="6 7" key="1">
    <citation type="submission" date="2018-08" db="EMBL/GenBank/DDBJ databases">
        <title>A genome reference for cultivated species of the human gut microbiota.</title>
        <authorList>
            <person name="Zou Y."/>
            <person name="Xue W."/>
            <person name="Luo G."/>
        </authorList>
    </citation>
    <scope>NUCLEOTIDE SEQUENCE [LARGE SCALE GENOMIC DNA]</scope>
    <source>
        <strain evidence="6 7">AF14-49</strain>
    </source>
</reference>
<evidence type="ECO:0000256" key="3">
    <source>
        <dbReference type="ARBA" id="ARBA00022741"/>
    </source>
</evidence>
<keyword evidence="4 6" id="KW-0067">ATP-binding</keyword>
<dbReference type="SMART" id="SM00382">
    <property type="entry name" value="AAA"/>
    <property type="match status" value="1"/>
</dbReference>
<evidence type="ECO:0000313" key="7">
    <source>
        <dbReference type="Proteomes" id="UP000283589"/>
    </source>
</evidence>
<dbReference type="PANTHER" id="PTHR43335">
    <property type="entry name" value="ABC TRANSPORTER, ATP-BINDING PROTEIN"/>
    <property type="match status" value="1"/>
</dbReference>
<keyword evidence="2" id="KW-0813">Transport</keyword>
<keyword evidence="3" id="KW-0547">Nucleotide-binding</keyword>
<comment type="similarity">
    <text evidence="1">Belongs to the ABC transporter superfamily.</text>
</comment>
<dbReference type="AlphaFoldDB" id="A0A412WWP8"/>
<organism evidence="6 7">
    <name type="scientific">Butyricimonas virosa</name>
    <dbReference type="NCBI Taxonomy" id="544645"/>
    <lineage>
        <taxon>Bacteria</taxon>
        <taxon>Pseudomonadati</taxon>
        <taxon>Bacteroidota</taxon>
        <taxon>Bacteroidia</taxon>
        <taxon>Bacteroidales</taxon>
        <taxon>Odoribacteraceae</taxon>
        <taxon>Butyricimonas</taxon>
    </lineage>
</organism>
<dbReference type="EMBL" id="QRZA01000026">
    <property type="protein sequence ID" value="RGV31887.1"/>
    <property type="molecule type" value="Genomic_DNA"/>
</dbReference>
<dbReference type="Pfam" id="PF00005">
    <property type="entry name" value="ABC_tran"/>
    <property type="match status" value="1"/>
</dbReference>
<dbReference type="InterPro" id="IPR003593">
    <property type="entry name" value="AAA+_ATPase"/>
</dbReference>
<protein>
    <submittedName>
        <fullName evidence="6">ATP-binding cassette domain-containing protein</fullName>
    </submittedName>
</protein>
<evidence type="ECO:0000313" key="6">
    <source>
        <dbReference type="EMBL" id="RGV31887.1"/>
    </source>
</evidence>
<dbReference type="InterPro" id="IPR003439">
    <property type="entry name" value="ABC_transporter-like_ATP-bd"/>
</dbReference>
<dbReference type="Proteomes" id="UP000283589">
    <property type="component" value="Unassembled WGS sequence"/>
</dbReference>
<proteinExistence type="inferred from homology"/>
<accession>A0A412WWP8</accession>
<dbReference type="Gene3D" id="3.40.50.300">
    <property type="entry name" value="P-loop containing nucleotide triphosphate hydrolases"/>
    <property type="match status" value="1"/>
</dbReference>
<dbReference type="GO" id="GO:0005524">
    <property type="term" value="F:ATP binding"/>
    <property type="evidence" value="ECO:0007669"/>
    <property type="project" value="UniProtKB-KW"/>
</dbReference>
<gene>
    <name evidence="6" type="ORF">DWW18_15705</name>
</gene>
<dbReference type="PROSITE" id="PS50893">
    <property type="entry name" value="ABC_TRANSPORTER_2"/>
    <property type="match status" value="1"/>
</dbReference>
<evidence type="ECO:0000256" key="4">
    <source>
        <dbReference type="ARBA" id="ARBA00022840"/>
    </source>
</evidence>
<dbReference type="InterPro" id="IPR027417">
    <property type="entry name" value="P-loop_NTPase"/>
</dbReference>
<comment type="caution">
    <text evidence="6">The sequence shown here is derived from an EMBL/GenBank/DDBJ whole genome shotgun (WGS) entry which is preliminary data.</text>
</comment>
<dbReference type="PANTHER" id="PTHR43335:SF4">
    <property type="entry name" value="ABC TRANSPORTER, ATP-BINDING PROTEIN"/>
    <property type="match status" value="1"/>
</dbReference>
<dbReference type="RefSeq" id="WP_118261187.1">
    <property type="nucleotide sequence ID" value="NZ_CAJUBB010000025.1"/>
</dbReference>
<dbReference type="GO" id="GO:0016887">
    <property type="term" value="F:ATP hydrolysis activity"/>
    <property type="evidence" value="ECO:0007669"/>
    <property type="project" value="InterPro"/>
</dbReference>
<dbReference type="STRING" id="1121130.GCA_000519105_02999"/>
<evidence type="ECO:0000259" key="5">
    <source>
        <dbReference type="PROSITE" id="PS50893"/>
    </source>
</evidence>
<evidence type="ECO:0000256" key="2">
    <source>
        <dbReference type="ARBA" id="ARBA00022448"/>
    </source>
</evidence>
<dbReference type="SUPFAM" id="SSF52540">
    <property type="entry name" value="P-loop containing nucleoside triphosphate hydrolases"/>
    <property type="match status" value="1"/>
</dbReference>
<sequence length="308" mass="34695">MDVVVENLTKSFENQKAVDSISFKAKRGEILGFLGPNGAGKTTTMKIMAGLLTPDFGNITFGDYSIWKQAGKIKSIIGYLPERNPLYDEMNVIDFLFFISKLHNIPKYKITSRVLDMIRLCGLDNDKHKQIGELSKGYRQRVGIAQALIHDPEVVILDEPTTGLDPNQIFGIRKIIKEIGEEKTVILSSHILSEIETTCDQVMIMSNGKIVANGTTSELRRKSDAEYCLKIGIKGGATTNIHEALNDLPGVLHIEIIHKQNFELQCKPDVEIEKSIFNLCQENNWYISELTPVQTRLEDIFRKVTQNE</sequence>